<sequence>MINFCSILITFLHFRGAVIAQGVDRDAFTFKGWFQPYLAYYGLFIIICMIGVQGYTVFLPGNWSVTDFLFAYLMIFIDLALFIVWKVLKRTKYLKPMDRDITSGLEEVDTHEKYLAYLEDLNGPTKISAIRVLQLANGKQVFENMTSNKRKEDQMSSKETNPENNNSISRSSSTTTTISPEKSNSTPTESSKTAQQPKKKRQKYSRNGCSACKKRKIKCDEKLPICGRCERLKIECTYYRVFKFQAGISESAKLQDNGQQINNLVQQQQQQQQQQLSGQLLGTNSVTGDTPNPSATEFSPADINQGLTQLLMNQELLLGDIAGINDFSSPYTTSQLDDIQLPADLQNADFFQSLEGGLATTNGATLTSNTSSPLNKTSSPYSQATNTNNGAIPSAKPQSLSSPLLNNNLSTQSLAERNVVLDVYQECSLHHLSIDHIVFEITIHNFFFGTGSF</sequence>
<dbReference type="EMBL" id="BSXS01002236">
    <property type="protein sequence ID" value="GME78547.1"/>
    <property type="molecule type" value="Genomic_DNA"/>
</dbReference>
<organism evidence="1 2">
    <name type="scientific">Ambrosiozyma monospora</name>
    <name type="common">Yeast</name>
    <name type="synonym">Endomycopsis monosporus</name>
    <dbReference type="NCBI Taxonomy" id="43982"/>
    <lineage>
        <taxon>Eukaryota</taxon>
        <taxon>Fungi</taxon>
        <taxon>Dikarya</taxon>
        <taxon>Ascomycota</taxon>
        <taxon>Saccharomycotina</taxon>
        <taxon>Pichiomycetes</taxon>
        <taxon>Pichiales</taxon>
        <taxon>Pichiaceae</taxon>
        <taxon>Ambrosiozyma</taxon>
    </lineage>
</organism>
<proteinExistence type="predicted"/>
<dbReference type="Proteomes" id="UP001165064">
    <property type="component" value="Unassembled WGS sequence"/>
</dbReference>
<protein>
    <submittedName>
        <fullName evidence="1">Unnamed protein product</fullName>
    </submittedName>
</protein>
<evidence type="ECO:0000313" key="2">
    <source>
        <dbReference type="Proteomes" id="UP001165064"/>
    </source>
</evidence>
<keyword evidence="2" id="KW-1185">Reference proteome</keyword>
<accession>A0ACB5T0G9</accession>
<reference evidence="1" key="1">
    <citation type="submission" date="2023-04" db="EMBL/GenBank/DDBJ databases">
        <title>Ambrosiozyma monospora NBRC 10751.</title>
        <authorList>
            <person name="Ichikawa N."/>
            <person name="Sato H."/>
            <person name="Tonouchi N."/>
        </authorList>
    </citation>
    <scope>NUCLEOTIDE SEQUENCE</scope>
    <source>
        <strain evidence="1">NBRC 10751</strain>
    </source>
</reference>
<evidence type="ECO:0000313" key="1">
    <source>
        <dbReference type="EMBL" id="GME78547.1"/>
    </source>
</evidence>
<name>A0ACB5T0G9_AMBMO</name>
<comment type="caution">
    <text evidence="1">The sequence shown here is derived from an EMBL/GenBank/DDBJ whole genome shotgun (WGS) entry which is preliminary data.</text>
</comment>
<gene>
    <name evidence="1" type="ORF">Amon02_000349400</name>
</gene>